<evidence type="ECO:0000256" key="2">
    <source>
        <dbReference type="ARBA" id="ARBA00023303"/>
    </source>
</evidence>
<organism evidence="4 5">
    <name type="scientific">Castanea mollissima</name>
    <name type="common">Chinese chestnut</name>
    <dbReference type="NCBI Taxonomy" id="60419"/>
    <lineage>
        <taxon>Eukaryota</taxon>
        <taxon>Viridiplantae</taxon>
        <taxon>Streptophyta</taxon>
        <taxon>Embryophyta</taxon>
        <taxon>Tracheophyta</taxon>
        <taxon>Spermatophyta</taxon>
        <taxon>Magnoliopsida</taxon>
        <taxon>eudicotyledons</taxon>
        <taxon>Gunneridae</taxon>
        <taxon>Pentapetalae</taxon>
        <taxon>rosids</taxon>
        <taxon>fabids</taxon>
        <taxon>Fagales</taxon>
        <taxon>Fagaceae</taxon>
        <taxon>Castanea</taxon>
    </lineage>
</organism>
<dbReference type="SUPFAM" id="SSF51206">
    <property type="entry name" value="cAMP-binding domain-like"/>
    <property type="match status" value="1"/>
</dbReference>
<feature type="domain" description="Cyclic nucleotide-binding" evidence="3">
    <location>
        <begin position="87"/>
        <end position="176"/>
    </location>
</feature>
<dbReference type="InterPro" id="IPR000595">
    <property type="entry name" value="cNMP-bd_dom"/>
</dbReference>
<gene>
    <name evidence="4" type="ORF">CMV_026892</name>
</gene>
<name>A0A8J4QCF2_9ROSI</name>
<evidence type="ECO:0000313" key="5">
    <source>
        <dbReference type="Proteomes" id="UP000737018"/>
    </source>
</evidence>
<dbReference type="Proteomes" id="UP000737018">
    <property type="component" value="Unassembled WGS sequence"/>
</dbReference>
<dbReference type="PANTHER" id="PTHR45651:SF68">
    <property type="entry name" value="ION TRANSPORT DOMAIN-CONTAINING PROTEIN"/>
    <property type="match status" value="1"/>
</dbReference>
<proteinExistence type="predicted"/>
<feature type="non-terminal residue" evidence="4">
    <location>
        <position position="1"/>
    </location>
</feature>
<dbReference type="EMBL" id="JRKL02008464">
    <property type="protein sequence ID" value="KAF3946892.1"/>
    <property type="molecule type" value="Genomic_DNA"/>
</dbReference>
<dbReference type="InterPro" id="IPR014710">
    <property type="entry name" value="RmlC-like_jellyroll"/>
</dbReference>
<dbReference type="GO" id="GO:0034220">
    <property type="term" value="P:monoatomic ion transmembrane transport"/>
    <property type="evidence" value="ECO:0007669"/>
    <property type="project" value="UniProtKB-KW"/>
</dbReference>
<keyword evidence="1" id="KW-0813">Transport</keyword>
<keyword evidence="1" id="KW-1071">Ligand-gated ion channel</keyword>
<dbReference type="CDD" id="cd00038">
    <property type="entry name" value="CAP_ED"/>
    <property type="match status" value="1"/>
</dbReference>
<keyword evidence="1" id="KW-0406">Ion transport</keyword>
<dbReference type="Gene3D" id="2.60.120.10">
    <property type="entry name" value="Jelly Rolls"/>
    <property type="match status" value="1"/>
</dbReference>
<keyword evidence="5" id="KW-1185">Reference proteome</keyword>
<dbReference type="PANTHER" id="PTHR45651">
    <property type="entry name" value="CYCLIC NUCLEOTIDE-GATED ION CHANNEL 15-RELATED-RELATED"/>
    <property type="match status" value="1"/>
</dbReference>
<evidence type="ECO:0000259" key="3">
    <source>
        <dbReference type="PROSITE" id="PS50042"/>
    </source>
</evidence>
<comment type="caution">
    <text evidence="4">The sequence shown here is derived from an EMBL/GenBank/DDBJ whole genome shotgun (WGS) entry which is preliminary data.</text>
</comment>
<evidence type="ECO:0000313" key="4">
    <source>
        <dbReference type="EMBL" id="KAF3946892.1"/>
    </source>
</evidence>
<reference evidence="4" key="1">
    <citation type="submission" date="2020-03" db="EMBL/GenBank/DDBJ databases">
        <title>Castanea mollissima Vanexum genome sequencing.</title>
        <authorList>
            <person name="Staton M."/>
        </authorList>
    </citation>
    <scope>NUCLEOTIDE SEQUENCE</scope>
    <source>
        <tissue evidence="4">Leaf</tissue>
    </source>
</reference>
<keyword evidence="2" id="KW-0407">Ion channel</keyword>
<accession>A0A8J4QCF2</accession>
<evidence type="ECO:0000256" key="1">
    <source>
        <dbReference type="ARBA" id="ARBA00023286"/>
    </source>
</evidence>
<dbReference type="OrthoDB" id="1585300at2759"/>
<protein>
    <recommendedName>
        <fullName evidence="3">Cyclic nucleotide-binding domain-containing protein</fullName>
    </recommendedName>
</protein>
<dbReference type="GO" id="GO:0016020">
    <property type="term" value="C:membrane"/>
    <property type="evidence" value="ECO:0007669"/>
    <property type="project" value="UniProtKB-SubCell"/>
</dbReference>
<dbReference type="PROSITE" id="PS50042">
    <property type="entry name" value="CNMP_BINDING_3"/>
    <property type="match status" value="1"/>
</dbReference>
<dbReference type="InterPro" id="IPR018490">
    <property type="entry name" value="cNMP-bd_dom_sf"/>
</dbReference>
<sequence length="209" mass="24109">RRITSKSKAEAANRKEENIKLWIENKKLQTETSSEIIKIMQKKFHEEEDIYVEILISELPSQLQSDVKNQICFDPLKRLMIKKMNCLDNPEHEKLLHDICNSLKPVYYNEQCYIVREGEPMDTVFLITDGSAWAFPSSNNGEGTGTASRCAERLEAGDFFGEELLKLFWEPSSTNMFNLSKVPIYPKSLKTHTKVEAFALMANDLLKRN</sequence>
<dbReference type="AlphaFoldDB" id="A0A8J4QCF2"/>